<gene>
    <name evidence="2" type="ORF">SLA_6887</name>
</gene>
<dbReference type="Pfam" id="PF03102">
    <property type="entry name" value="NeuB"/>
    <property type="match status" value="1"/>
</dbReference>
<dbReference type="InterPro" id="IPR013974">
    <property type="entry name" value="SAF"/>
</dbReference>
<dbReference type="PANTHER" id="PTHR42966">
    <property type="entry name" value="N-ACETYLNEURAMINATE SYNTHASE"/>
    <property type="match status" value="1"/>
</dbReference>
<reference evidence="2 3" key="1">
    <citation type="journal article" date="2016" name="Genome Announc.">
        <title>Complete Genome Sequence of Thiostrepton-Producing Streptomyces laurentii ATCC 31255.</title>
        <authorList>
            <person name="Doi K."/>
            <person name="Fujino Y."/>
            <person name="Nagayoshi Y."/>
            <person name="Ohshima T."/>
            <person name="Ogata S."/>
        </authorList>
    </citation>
    <scope>NUCLEOTIDE SEQUENCE [LARGE SCALE GENOMIC DNA]</scope>
    <source>
        <strain evidence="2 3">ATCC 31255</strain>
    </source>
</reference>
<dbReference type="Pfam" id="PF08666">
    <property type="entry name" value="SAF"/>
    <property type="match status" value="1"/>
</dbReference>
<dbReference type="PANTHER" id="PTHR42966:SF1">
    <property type="entry name" value="SIALIC ACID SYNTHASE"/>
    <property type="match status" value="1"/>
</dbReference>
<dbReference type="GO" id="GO:0047444">
    <property type="term" value="F:N-acylneuraminate-9-phosphate synthase activity"/>
    <property type="evidence" value="ECO:0007669"/>
    <property type="project" value="TreeGrafter"/>
</dbReference>
<dbReference type="SUPFAM" id="SSF51569">
    <property type="entry name" value="Aldolase"/>
    <property type="match status" value="1"/>
</dbReference>
<keyword evidence="3" id="KW-1185">Reference proteome</keyword>
<dbReference type="PROSITE" id="PS50844">
    <property type="entry name" value="AFP_LIKE"/>
    <property type="match status" value="1"/>
</dbReference>
<dbReference type="InterPro" id="IPR013785">
    <property type="entry name" value="Aldolase_TIM"/>
</dbReference>
<sequence length="355" mass="38224">MRALTVNERTISDDTDAYVIAEIGHNHEGDLDKAEELVRQAAAAGASAVKLQKRDNRSLYTKEMFDAPYTGRNSFGPTYGAHREFLEFGTREYTHLQQLSTELGVDFFATAFDFASVDFLAELGVPAIKIASGDIRNTPLLAYAAKAGIPLIVSTGGADMEAVRRACGTVLPLNPDLALLQCTAMYPAEPETLNLAVLGTYRAEFPDTVVGFSGHDLGPWAAWTAYALGARVVEKHVTLDCARPGSDHKFSLEQAGIAELVDGLSRVRRSLGGPDKQVLPGERPAMHKMGKKLVAHRDLPAGHRLTLEDVAIKSPGDGLTPDRLADVVGRHLARPLTADADITLDALADRDAGRD</sequence>
<dbReference type="Gene3D" id="3.90.1210.10">
    <property type="entry name" value="Antifreeze-like/N-acetylneuraminic acid synthase C-terminal domain"/>
    <property type="match status" value="1"/>
</dbReference>
<dbReference type="AlphaFoldDB" id="A0A160P9P6"/>
<dbReference type="InterPro" id="IPR057736">
    <property type="entry name" value="SAF_PseI/NeuA/NeuB"/>
</dbReference>
<dbReference type="SUPFAM" id="SSF51269">
    <property type="entry name" value="AFP III-like domain"/>
    <property type="match status" value="1"/>
</dbReference>
<dbReference type="CDD" id="cd11615">
    <property type="entry name" value="SAF_NeuB_like"/>
    <property type="match status" value="1"/>
</dbReference>
<dbReference type="InterPro" id="IPR036732">
    <property type="entry name" value="AFP_Neu5c_C_sf"/>
</dbReference>
<evidence type="ECO:0000259" key="1">
    <source>
        <dbReference type="PROSITE" id="PS50844"/>
    </source>
</evidence>
<dbReference type="KEGG" id="slau:SLA_6887"/>
<dbReference type="Gene3D" id="3.20.20.70">
    <property type="entry name" value="Aldolase class I"/>
    <property type="match status" value="1"/>
</dbReference>
<dbReference type="EMBL" id="AP017424">
    <property type="protein sequence ID" value="BAU87753.1"/>
    <property type="molecule type" value="Genomic_DNA"/>
</dbReference>
<dbReference type="InterPro" id="IPR051690">
    <property type="entry name" value="PseI-like"/>
</dbReference>
<accession>A0A160P9P6</accession>
<name>A0A160P9P6_STRLU</name>
<dbReference type="InterPro" id="IPR013132">
    <property type="entry name" value="PseI/NeuA/B-like_N"/>
</dbReference>
<dbReference type="Proteomes" id="UP000217676">
    <property type="component" value="Chromosome"/>
</dbReference>
<dbReference type="InterPro" id="IPR006190">
    <property type="entry name" value="SAF_AFP_Neu5Ac"/>
</dbReference>
<feature type="domain" description="AFP-like" evidence="1">
    <location>
        <begin position="292"/>
        <end position="350"/>
    </location>
</feature>
<evidence type="ECO:0000313" key="3">
    <source>
        <dbReference type="Proteomes" id="UP000217676"/>
    </source>
</evidence>
<proteinExistence type="predicted"/>
<evidence type="ECO:0000313" key="2">
    <source>
        <dbReference type="EMBL" id="BAU87753.1"/>
    </source>
</evidence>
<protein>
    <submittedName>
        <fullName evidence="2">Sialic acid synthase</fullName>
    </submittedName>
</protein>
<dbReference type="SMART" id="SM00858">
    <property type="entry name" value="SAF"/>
    <property type="match status" value="1"/>
</dbReference>
<dbReference type="GO" id="GO:0016051">
    <property type="term" value="P:carbohydrate biosynthetic process"/>
    <property type="evidence" value="ECO:0007669"/>
    <property type="project" value="InterPro"/>
</dbReference>
<organism evidence="2 3">
    <name type="scientific">Streptomyces laurentii</name>
    <dbReference type="NCBI Taxonomy" id="39478"/>
    <lineage>
        <taxon>Bacteria</taxon>
        <taxon>Bacillati</taxon>
        <taxon>Actinomycetota</taxon>
        <taxon>Actinomycetes</taxon>
        <taxon>Kitasatosporales</taxon>
        <taxon>Streptomycetaceae</taxon>
        <taxon>Streptomyces</taxon>
    </lineage>
</organism>